<accession>M4BFR9</accession>
<sequence>MAASPTSARLGGSSDDGESATSRRGFSKRGDGFSVQETDGLLHVVRAHWQEGWDVIADVHNAQFPGHKRTAGSLKRKFAKLYRTKISASTKEKHARAASMAKKVREEMRGQRRGLGAGQGAGPGEEDLLKDTGESSMERVSEEELGEGLGDVEMVTAVARPPSQPLPEAAVTASEQELRQTLSQSVQLPQQHPQQQQHSILGQETLLRDDAWQSLGRWPIAGERLRTLRTQIESNEATSSQDLVQTVLLVLLESQRHRDLEREQEREERRQEKLQWQQEIREQRRRYEQERVEDRRRNDQFMQVMTTLVAQVAAGQQQRSGLN</sequence>
<evidence type="ECO:0000313" key="3">
    <source>
        <dbReference type="EnsemblProtists" id="HpaP805139"/>
    </source>
</evidence>
<protein>
    <submittedName>
        <fullName evidence="3">Uncharacterized protein</fullName>
    </submittedName>
</protein>
<dbReference type="EMBL" id="JH598211">
    <property type="status" value="NOT_ANNOTATED_CDS"/>
    <property type="molecule type" value="Genomic_DNA"/>
</dbReference>
<name>M4BFR9_HYAAE</name>
<dbReference type="Gene3D" id="1.10.246.220">
    <property type="match status" value="1"/>
</dbReference>
<evidence type="ECO:0000256" key="1">
    <source>
        <dbReference type="SAM" id="Coils"/>
    </source>
</evidence>
<dbReference type="InParanoid" id="M4BFR9"/>
<dbReference type="eggNOG" id="ENOG502SKAV">
    <property type="taxonomic scope" value="Eukaryota"/>
</dbReference>
<dbReference type="EnsemblProtists" id="HpaT805139">
    <property type="protein sequence ID" value="HpaP805139"/>
    <property type="gene ID" value="HpaG805139"/>
</dbReference>
<feature type="region of interest" description="Disordered" evidence="2">
    <location>
        <begin position="106"/>
        <end position="136"/>
    </location>
</feature>
<feature type="compositionally biased region" description="Basic and acidic residues" evidence="2">
    <location>
        <begin position="127"/>
        <end position="136"/>
    </location>
</feature>
<dbReference type="STRING" id="559515.M4BFR9"/>
<proteinExistence type="predicted"/>
<evidence type="ECO:0000256" key="2">
    <source>
        <dbReference type="SAM" id="MobiDB-lite"/>
    </source>
</evidence>
<evidence type="ECO:0000313" key="4">
    <source>
        <dbReference type="Proteomes" id="UP000011713"/>
    </source>
</evidence>
<dbReference type="OMA" id="AQFPGHK"/>
<dbReference type="VEuPathDB" id="FungiDB:HpaG805139"/>
<feature type="region of interest" description="Disordered" evidence="2">
    <location>
        <begin position="1"/>
        <end position="34"/>
    </location>
</feature>
<organism evidence="3 4">
    <name type="scientific">Hyaloperonospora arabidopsidis (strain Emoy2)</name>
    <name type="common">Downy mildew agent</name>
    <name type="synonym">Peronospora arabidopsidis</name>
    <dbReference type="NCBI Taxonomy" id="559515"/>
    <lineage>
        <taxon>Eukaryota</taxon>
        <taxon>Sar</taxon>
        <taxon>Stramenopiles</taxon>
        <taxon>Oomycota</taxon>
        <taxon>Peronosporomycetes</taxon>
        <taxon>Peronosporales</taxon>
        <taxon>Peronosporaceae</taxon>
        <taxon>Hyaloperonospora</taxon>
    </lineage>
</organism>
<reference evidence="4" key="1">
    <citation type="journal article" date="2010" name="Science">
        <title>Signatures of adaptation to obligate biotrophy in the Hyaloperonospora arabidopsidis genome.</title>
        <authorList>
            <person name="Baxter L."/>
            <person name="Tripathy S."/>
            <person name="Ishaque N."/>
            <person name="Boot N."/>
            <person name="Cabral A."/>
            <person name="Kemen E."/>
            <person name="Thines M."/>
            <person name="Ah-Fong A."/>
            <person name="Anderson R."/>
            <person name="Badejoko W."/>
            <person name="Bittner-Eddy P."/>
            <person name="Boore J.L."/>
            <person name="Chibucos M.C."/>
            <person name="Coates M."/>
            <person name="Dehal P."/>
            <person name="Delehaunty K."/>
            <person name="Dong S."/>
            <person name="Downton P."/>
            <person name="Dumas B."/>
            <person name="Fabro G."/>
            <person name="Fronick C."/>
            <person name="Fuerstenberg S.I."/>
            <person name="Fulton L."/>
            <person name="Gaulin E."/>
            <person name="Govers F."/>
            <person name="Hughes L."/>
            <person name="Humphray S."/>
            <person name="Jiang R.H."/>
            <person name="Judelson H."/>
            <person name="Kamoun S."/>
            <person name="Kyung K."/>
            <person name="Meijer H."/>
            <person name="Minx P."/>
            <person name="Morris P."/>
            <person name="Nelson J."/>
            <person name="Phuntumart V."/>
            <person name="Qutob D."/>
            <person name="Rehmany A."/>
            <person name="Rougon-Cardoso A."/>
            <person name="Ryden P."/>
            <person name="Torto-Alalibo T."/>
            <person name="Studholme D."/>
            <person name="Wang Y."/>
            <person name="Win J."/>
            <person name="Wood J."/>
            <person name="Clifton S.W."/>
            <person name="Rogers J."/>
            <person name="Van den Ackerveken G."/>
            <person name="Jones J.D."/>
            <person name="McDowell J.M."/>
            <person name="Beynon J."/>
            <person name="Tyler B.M."/>
        </authorList>
    </citation>
    <scope>NUCLEOTIDE SEQUENCE [LARGE SCALE GENOMIC DNA]</scope>
    <source>
        <strain evidence="4">Emoy2</strain>
    </source>
</reference>
<keyword evidence="4" id="KW-1185">Reference proteome</keyword>
<dbReference type="HOGENOM" id="CLU_889881_0_0_1"/>
<dbReference type="Proteomes" id="UP000011713">
    <property type="component" value="Unassembled WGS sequence"/>
</dbReference>
<dbReference type="AlphaFoldDB" id="M4BFR9"/>
<reference evidence="3" key="2">
    <citation type="submission" date="2015-06" db="UniProtKB">
        <authorList>
            <consortium name="EnsemblProtists"/>
        </authorList>
    </citation>
    <scope>IDENTIFICATION</scope>
    <source>
        <strain evidence="3">Emoy2</strain>
    </source>
</reference>
<feature type="compositionally biased region" description="Gly residues" evidence="2">
    <location>
        <begin position="113"/>
        <end position="123"/>
    </location>
</feature>
<feature type="coiled-coil region" evidence="1">
    <location>
        <begin position="257"/>
        <end position="297"/>
    </location>
</feature>
<keyword evidence="1" id="KW-0175">Coiled coil</keyword>